<gene>
    <name evidence="2" type="ORF">BC349_07970</name>
</gene>
<dbReference type="InterPro" id="IPR036515">
    <property type="entry name" value="Transposase_17_sf"/>
</dbReference>
<protein>
    <recommendedName>
        <fullName evidence="1">Transposase IS200-like domain-containing protein</fullName>
    </recommendedName>
</protein>
<dbReference type="PANTHER" id="PTHR34322:SF2">
    <property type="entry name" value="TRANSPOSASE IS200-LIKE DOMAIN-CONTAINING PROTEIN"/>
    <property type="match status" value="1"/>
</dbReference>
<name>A0ABR7M808_9BACT</name>
<accession>A0ABR7M808</accession>
<dbReference type="PANTHER" id="PTHR34322">
    <property type="entry name" value="TRANSPOSASE, Y1_TNP DOMAIN-CONTAINING"/>
    <property type="match status" value="1"/>
</dbReference>
<dbReference type="EMBL" id="MBUA01000012">
    <property type="protein sequence ID" value="MBC6490964.1"/>
    <property type="molecule type" value="Genomic_DNA"/>
</dbReference>
<dbReference type="InterPro" id="IPR002686">
    <property type="entry name" value="Transposase_17"/>
</dbReference>
<dbReference type="RefSeq" id="WP_187256302.1">
    <property type="nucleotide sequence ID" value="NZ_JBHULF010000014.1"/>
</dbReference>
<evidence type="ECO:0000259" key="1">
    <source>
        <dbReference type="SMART" id="SM01321"/>
    </source>
</evidence>
<evidence type="ECO:0000313" key="2">
    <source>
        <dbReference type="EMBL" id="MBC6490964.1"/>
    </source>
</evidence>
<comment type="caution">
    <text evidence="2">The sequence shown here is derived from an EMBL/GenBank/DDBJ whole genome shotgun (WGS) entry which is preliminary data.</text>
</comment>
<proteinExistence type="predicted"/>
<evidence type="ECO:0000313" key="3">
    <source>
        <dbReference type="Proteomes" id="UP000765802"/>
    </source>
</evidence>
<dbReference type="SMART" id="SM01321">
    <property type="entry name" value="Y1_Tnp"/>
    <property type="match status" value="1"/>
</dbReference>
<dbReference type="SUPFAM" id="SSF143422">
    <property type="entry name" value="Transposase IS200-like"/>
    <property type="match status" value="1"/>
</dbReference>
<sequence>MVANNGELYHIYNRGNQKQKIFFEEANYDYFLEKVEKFLMPVADILAWCLMPNHYHFMIHANNISAEIIRNRSLPICRLADSMKIIQSGYAKGFNARYDRTGNLFQQKFKSKLLDTWEGDYDINLFHYLHWNPVEAGMVSNPALWPYSSYNQYLIPGSAGLCNKQLCFDLLDLNPHSVLFNQRLAELGSKDFRI</sequence>
<reference evidence="2 3" key="1">
    <citation type="submission" date="2016-07" db="EMBL/GenBank/DDBJ databases">
        <title>Genome analysis of Flavihumibacter stibioxidans YS-17.</title>
        <authorList>
            <person name="Shi K."/>
            <person name="Han Y."/>
            <person name="Wang G."/>
        </authorList>
    </citation>
    <scope>NUCLEOTIDE SEQUENCE [LARGE SCALE GENOMIC DNA]</scope>
    <source>
        <strain evidence="2 3">YS-17</strain>
    </source>
</reference>
<dbReference type="Proteomes" id="UP000765802">
    <property type="component" value="Unassembled WGS sequence"/>
</dbReference>
<organism evidence="2 3">
    <name type="scientific">Flavihumibacter stibioxidans</name>
    <dbReference type="NCBI Taxonomy" id="1834163"/>
    <lineage>
        <taxon>Bacteria</taxon>
        <taxon>Pseudomonadati</taxon>
        <taxon>Bacteroidota</taxon>
        <taxon>Chitinophagia</taxon>
        <taxon>Chitinophagales</taxon>
        <taxon>Chitinophagaceae</taxon>
        <taxon>Flavihumibacter</taxon>
    </lineage>
</organism>
<feature type="domain" description="Transposase IS200-like" evidence="1">
    <location>
        <begin position="4"/>
        <end position="132"/>
    </location>
</feature>
<keyword evidence="3" id="KW-1185">Reference proteome</keyword>
<dbReference type="Gene3D" id="3.30.70.1290">
    <property type="entry name" value="Transposase IS200-like"/>
    <property type="match status" value="1"/>
</dbReference>